<evidence type="ECO:0000256" key="7">
    <source>
        <dbReference type="SAM" id="Phobius"/>
    </source>
</evidence>
<dbReference type="GeneID" id="81469849"/>
<dbReference type="InterPro" id="IPR017441">
    <property type="entry name" value="Protein_kinase_ATP_BS"/>
</dbReference>
<dbReference type="PROSITE" id="PS00107">
    <property type="entry name" value="PROTEIN_KINASE_ATP"/>
    <property type="match status" value="1"/>
</dbReference>
<dbReference type="PROSITE" id="PS50005">
    <property type="entry name" value="TPR"/>
    <property type="match status" value="1"/>
</dbReference>
<feature type="repeat" description="TPR" evidence="5">
    <location>
        <begin position="633"/>
        <end position="666"/>
    </location>
</feature>
<dbReference type="PANTHER" id="PTHR43289">
    <property type="entry name" value="MITOGEN-ACTIVATED PROTEIN KINASE KINASE KINASE 20-RELATED"/>
    <property type="match status" value="1"/>
</dbReference>
<dbReference type="GO" id="GO:0004674">
    <property type="term" value="F:protein serine/threonine kinase activity"/>
    <property type="evidence" value="ECO:0007669"/>
    <property type="project" value="UniProtKB-KW"/>
</dbReference>
<organism evidence="9 10">
    <name type="scientific">Pseudoxanthomonas mexicana</name>
    <dbReference type="NCBI Taxonomy" id="128785"/>
    <lineage>
        <taxon>Bacteria</taxon>
        <taxon>Pseudomonadati</taxon>
        <taxon>Pseudomonadota</taxon>
        <taxon>Gammaproteobacteria</taxon>
        <taxon>Lysobacterales</taxon>
        <taxon>Lysobacteraceae</taxon>
        <taxon>Pseudoxanthomonas</taxon>
    </lineage>
</organism>
<dbReference type="EMBL" id="CP060731">
    <property type="protein sequence ID" value="QNN78358.1"/>
    <property type="molecule type" value="Genomic_DNA"/>
</dbReference>
<keyword evidence="7" id="KW-0472">Membrane</keyword>
<keyword evidence="1" id="KW-0808">Transferase</keyword>
<evidence type="ECO:0000313" key="9">
    <source>
        <dbReference type="EMBL" id="QNN78358.1"/>
    </source>
</evidence>
<dbReference type="Pfam" id="PF00069">
    <property type="entry name" value="Pkinase"/>
    <property type="match status" value="1"/>
</dbReference>
<dbReference type="InterPro" id="IPR019734">
    <property type="entry name" value="TPR_rpt"/>
</dbReference>
<dbReference type="SUPFAM" id="SSF48452">
    <property type="entry name" value="TPR-like"/>
    <property type="match status" value="3"/>
</dbReference>
<dbReference type="InterPro" id="IPR011990">
    <property type="entry name" value="TPR-like_helical_dom_sf"/>
</dbReference>
<dbReference type="CDD" id="cd14014">
    <property type="entry name" value="STKc_PknB_like"/>
    <property type="match status" value="1"/>
</dbReference>
<gene>
    <name evidence="9" type="ORF">IAE60_02655</name>
</gene>
<feature type="domain" description="Protein kinase" evidence="8">
    <location>
        <begin position="76"/>
        <end position="367"/>
    </location>
</feature>
<evidence type="ECO:0000259" key="8">
    <source>
        <dbReference type="PROSITE" id="PS50011"/>
    </source>
</evidence>
<dbReference type="InterPro" id="IPR008271">
    <property type="entry name" value="Ser/Thr_kinase_AS"/>
</dbReference>
<dbReference type="InterPro" id="IPR000719">
    <property type="entry name" value="Prot_kinase_dom"/>
</dbReference>
<evidence type="ECO:0000256" key="3">
    <source>
        <dbReference type="ARBA" id="ARBA00022777"/>
    </source>
</evidence>
<keyword evidence="9" id="KW-0723">Serine/threonine-protein kinase</keyword>
<evidence type="ECO:0000256" key="4">
    <source>
        <dbReference type="ARBA" id="ARBA00022840"/>
    </source>
</evidence>
<dbReference type="GO" id="GO:0005524">
    <property type="term" value="F:ATP binding"/>
    <property type="evidence" value="ECO:0007669"/>
    <property type="project" value="UniProtKB-UniRule"/>
</dbReference>
<dbReference type="PANTHER" id="PTHR43289:SF34">
    <property type="entry name" value="SERINE_THREONINE-PROTEIN KINASE YBDM-RELATED"/>
    <property type="match status" value="1"/>
</dbReference>
<evidence type="ECO:0000256" key="5">
    <source>
        <dbReference type="PROSITE-ProRule" id="PRU00339"/>
    </source>
</evidence>
<evidence type="ECO:0000256" key="2">
    <source>
        <dbReference type="ARBA" id="ARBA00022741"/>
    </source>
</evidence>
<dbReference type="Pfam" id="PF13374">
    <property type="entry name" value="TPR_10"/>
    <property type="match status" value="1"/>
</dbReference>
<dbReference type="AlphaFoldDB" id="A0A7G9TE33"/>
<dbReference type="Gene3D" id="1.25.40.10">
    <property type="entry name" value="Tetratricopeptide repeat domain"/>
    <property type="match status" value="2"/>
</dbReference>
<evidence type="ECO:0000256" key="1">
    <source>
        <dbReference type="ARBA" id="ARBA00022679"/>
    </source>
</evidence>
<dbReference type="SMART" id="SM00220">
    <property type="entry name" value="S_TKc"/>
    <property type="match status" value="1"/>
</dbReference>
<name>A0A7G9TE33_PSEMX</name>
<keyword evidence="5" id="KW-0802">TPR repeat</keyword>
<protein>
    <submittedName>
        <fullName evidence="9">Serine/threonine protein kinase</fullName>
    </submittedName>
</protein>
<keyword evidence="4 6" id="KW-0067">ATP-binding</keyword>
<dbReference type="RefSeq" id="WP_187573758.1">
    <property type="nucleotide sequence ID" value="NZ_CP060731.1"/>
</dbReference>
<feature type="transmembrane region" description="Helical" evidence="7">
    <location>
        <begin position="386"/>
        <end position="407"/>
    </location>
</feature>
<dbReference type="Gene3D" id="1.10.510.10">
    <property type="entry name" value="Transferase(Phosphotransferase) domain 1"/>
    <property type="match status" value="1"/>
</dbReference>
<dbReference type="PROSITE" id="PS00108">
    <property type="entry name" value="PROTEIN_KINASE_ST"/>
    <property type="match status" value="1"/>
</dbReference>
<sequence>MDAERWQRLSPLLDVLLELDPEARAQQLEILRADDPETARELEKLLALEEEGDDFIDQPLVDKPGQLKPGIRIGPYQLESMLGEGGMGMVWLASRADGLYQRRVALKLLRPGLADPNLRLRFTREREILARLEHPNIARLLDAGIGSEGQPYLALEYVEGVSITDYCQANNIGLEERLRLFLQICEAVSHAHANLIVHRDLKPSNILVTPSGEVRLLDFGIAKLLDDPEPVPVHPRTEVRAFTLHYAAPEQVRGELVTTMTDVYSLGVVLYELIADTKPYRLRRQTDAEWEQAILAVEPLKPSVATLRTTDGSRSRCPDARRNARRLAGDLDNIALKALRKAPEQRYPSVEALSRDLQRHLEGRPVLARPQSLGYRLQKYLLRQRWTLAIGGMATTLLVAALAASLWQGRQAMREAARAQAMQDFVIGLFDNASASQQGSTFDARELLAAGERRGMRELASQPLAQAELLGVIARLRLGLGDYRESLALLEKQARVLDATPDAPDSLRLQAATQHGRVLRLLGRSRECVQAMAQMEARLPGLSSRLPLPVAEFQSQNGRCRADAGEKQVARQMFERSLDTRRSLKDEAGVAENLRDLAQLDVELGNAEAGVRGYRAALAHLQAHGYARHPLVIEIQRSLALLYRNRGETDAALASFQRARELSEEIHGPRHPLTQALRRHIAAVHVDQGRLRQADEELRLLHAMTLETLGPRHRDAASSWNSMGIIAWERGDDATAVRDVAQAIAIWRENESLQILPGGLFNYGMVLHSAGRHDEALAALEESRRMRVATIGASHALIGETDRMIGEVLAAKGDLDGATERFDRAVRLTRVGFGPEHPRTWFAELSMARHQTRLGRPQEALAALEALARHEGGGSEAPKLRWLARGYQAEARCRMGERERAQRDLDALAAELRSAQPDGGVIPREIAALRAACR</sequence>
<dbReference type="Gene3D" id="3.30.200.20">
    <property type="entry name" value="Phosphorylase Kinase, domain 1"/>
    <property type="match status" value="1"/>
</dbReference>
<proteinExistence type="predicted"/>
<accession>A0A7G9TE33</accession>
<evidence type="ECO:0000256" key="6">
    <source>
        <dbReference type="PROSITE-ProRule" id="PRU10141"/>
    </source>
</evidence>
<dbReference type="PROSITE" id="PS50011">
    <property type="entry name" value="PROTEIN_KINASE_DOM"/>
    <property type="match status" value="1"/>
</dbReference>
<dbReference type="SMART" id="SM00028">
    <property type="entry name" value="TPR"/>
    <property type="match status" value="5"/>
</dbReference>
<dbReference type="Pfam" id="PF13424">
    <property type="entry name" value="TPR_12"/>
    <property type="match status" value="2"/>
</dbReference>
<dbReference type="Proteomes" id="UP000515838">
    <property type="component" value="Chromosome"/>
</dbReference>
<dbReference type="SUPFAM" id="SSF56112">
    <property type="entry name" value="Protein kinase-like (PK-like)"/>
    <property type="match status" value="1"/>
</dbReference>
<feature type="binding site" evidence="6">
    <location>
        <position position="107"/>
    </location>
    <ligand>
        <name>ATP</name>
        <dbReference type="ChEBI" id="CHEBI:30616"/>
    </ligand>
</feature>
<dbReference type="InterPro" id="IPR011009">
    <property type="entry name" value="Kinase-like_dom_sf"/>
</dbReference>
<keyword evidence="7" id="KW-1133">Transmembrane helix</keyword>
<keyword evidence="7" id="KW-0812">Transmembrane</keyword>
<keyword evidence="2 6" id="KW-0547">Nucleotide-binding</keyword>
<evidence type="ECO:0000313" key="10">
    <source>
        <dbReference type="Proteomes" id="UP000515838"/>
    </source>
</evidence>
<reference evidence="9 10" key="1">
    <citation type="submission" date="2020-08" db="EMBL/GenBank/DDBJ databases">
        <title>Streptomycin Non-resistant strain, P. mexicana.</title>
        <authorList>
            <person name="Ganesh-Kumar S."/>
            <person name="Zhe T."/>
            <person name="Yu Z."/>
            <person name="Min Y."/>
        </authorList>
    </citation>
    <scope>NUCLEOTIDE SEQUENCE [LARGE SCALE GENOMIC DNA]</scope>
    <source>
        <strain evidence="9 10">GTZY2</strain>
    </source>
</reference>
<keyword evidence="3 9" id="KW-0418">Kinase</keyword>